<dbReference type="OrthoDB" id="6692538at2"/>
<dbReference type="InParanoid" id="A0A2U3N4Q3"/>
<gene>
    <name evidence="2" type="ORF">KPC_3733</name>
</gene>
<dbReference type="RefSeq" id="WP_146196680.1">
    <property type="nucleotide sequence ID" value="NZ_OOGT01000344.1"/>
</dbReference>
<accession>A0A2U3N4Q3</accession>
<feature type="transmembrane region" description="Helical" evidence="1">
    <location>
        <begin position="81"/>
        <end position="101"/>
    </location>
</feature>
<proteinExistence type="predicted"/>
<keyword evidence="1" id="KW-0472">Membrane</keyword>
<reference evidence="3" key="1">
    <citation type="submission" date="2018-03" db="EMBL/GenBank/DDBJ databases">
        <authorList>
            <person name="Blom J."/>
        </authorList>
    </citation>
    <scope>NUCLEOTIDE SEQUENCE [LARGE SCALE GENOMIC DNA]</scope>
    <source>
        <strain evidence="3">KPC-SM-21</strain>
    </source>
</reference>
<protein>
    <submittedName>
        <fullName evidence="2">Uncharacterized protein</fullName>
    </submittedName>
</protein>
<keyword evidence="1" id="KW-1133">Transmembrane helix</keyword>
<dbReference type="AlphaFoldDB" id="A0A2U3N4Q3"/>
<feature type="transmembrane region" description="Helical" evidence="1">
    <location>
        <begin position="7"/>
        <end position="24"/>
    </location>
</feature>
<sequence>MKLISLIKITCFITAGIYLFGLGQDAYLNDLEPLDALGNIGMIFVLTEMGTIINQDKTTHKLSYKTLFLSNTMELTWIEKFALILGRLGMMLIILSCFYNFK</sequence>
<organism evidence="2 3">
    <name type="scientific">Acinetobacter stercoris</name>
    <dbReference type="NCBI Taxonomy" id="2126983"/>
    <lineage>
        <taxon>Bacteria</taxon>
        <taxon>Pseudomonadati</taxon>
        <taxon>Pseudomonadota</taxon>
        <taxon>Gammaproteobacteria</taxon>
        <taxon>Moraxellales</taxon>
        <taxon>Moraxellaceae</taxon>
        <taxon>Acinetobacter</taxon>
    </lineage>
</organism>
<evidence type="ECO:0000313" key="3">
    <source>
        <dbReference type="Proteomes" id="UP000245974"/>
    </source>
</evidence>
<dbReference type="EMBL" id="OOGT01000344">
    <property type="protein sequence ID" value="SPL72555.1"/>
    <property type="molecule type" value="Genomic_DNA"/>
</dbReference>
<keyword evidence="1" id="KW-0812">Transmembrane</keyword>
<name>A0A2U3N4Q3_9GAMM</name>
<evidence type="ECO:0000256" key="1">
    <source>
        <dbReference type="SAM" id="Phobius"/>
    </source>
</evidence>
<dbReference type="Proteomes" id="UP000245974">
    <property type="component" value="Unassembled WGS sequence"/>
</dbReference>
<evidence type="ECO:0000313" key="2">
    <source>
        <dbReference type="EMBL" id="SPL72555.1"/>
    </source>
</evidence>
<keyword evidence="3" id="KW-1185">Reference proteome</keyword>